<sequence length="630" mass="71056">MTKFNNSNKNVEVTFKYLPLEGFKPAGISIYNQQGSHYAMDVEDLEFKQEIPAGTYSMHAMFLSKDGDVVLVFLEDRTIDKPMTVSFDQSLAKFPININYVDEKNNSLKLNIFNDKEEVISKGNIEDMTSYSLISYDGAGIVAIIRDNTFKTEKFMDVLRINEVSEKYHFFNGANILKGGVDYFLCCGADLKDASMVKNEASDIFDYTQKFGHTFLGKDQENNYIYGFNFSIVYNGISSVSTIITDKGYIVKESNPSYKVGLPTKYDKYTAMVSAMLGDTADGDGDNKDFHFIKGLPIVGTANDAHFVNFGYEQGFAKGKDGGAEIVYPGHPEFSAKYNSDVILGNNCPIASVLVEEGDIYPTYIGRYGEIFETDNNNYKESIKKDSNKSLVTLTNNNVWVDGMRGSNICNIEFDKKDEDNLPPTLQMLMFKDKSDSVTDHFSTLAGGVLEFAAGDFERKVVDSEGRFYYECKPIDVNVYYSVHDLNEWTSLEYQTDESLFFFPSFGYFYKVDLTAVDCKNQNQWFDIKIVLKDKTGNKQTQILSPAFFSKEKHTASTFQADPNLIQLVRDDNFIVIEGTDNPMVEVYSLDGIRKVSSIGNSIDISELESGIYVVVIKDAFKNRTFKVSF</sequence>
<evidence type="ECO:0000313" key="1">
    <source>
        <dbReference type="EMBL" id="MFC4665246.1"/>
    </source>
</evidence>
<dbReference type="InterPro" id="IPR026444">
    <property type="entry name" value="Secre_tail"/>
</dbReference>
<gene>
    <name evidence="1" type="ORF">ACFO3G_01190</name>
</gene>
<comment type="caution">
    <text evidence="1">The sequence shown here is derived from an EMBL/GenBank/DDBJ whole genome shotgun (WGS) entry which is preliminary data.</text>
</comment>
<dbReference type="NCBIfam" id="TIGR04183">
    <property type="entry name" value="Por_Secre_tail"/>
    <property type="match status" value="1"/>
</dbReference>
<proteinExistence type="predicted"/>
<evidence type="ECO:0000313" key="2">
    <source>
        <dbReference type="Proteomes" id="UP001596020"/>
    </source>
</evidence>
<dbReference type="RefSeq" id="WP_380077214.1">
    <property type="nucleotide sequence ID" value="NZ_JBHSGO010000020.1"/>
</dbReference>
<organism evidence="1 2">
    <name type="scientific">Falsiporphyromonas endometrii</name>
    <dbReference type="NCBI Taxonomy" id="1387297"/>
    <lineage>
        <taxon>Bacteria</taxon>
        <taxon>Pseudomonadati</taxon>
        <taxon>Bacteroidota</taxon>
        <taxon>Bacteroidia</taxon>
        <taxon>Bacteroidales</taxon>
        <taxon>Porphyromonadaceae</taxon>
        <taxon>Falsiporphyromonas</taxon>
    </lineage>
</organism>
<keyword evidence="2" id="KW-1185">Reference proteome</keyword>
<reference evidence="2" key="1">
    <citation type="journal article" date="2019" name="Int. J. Syst. Evol. Microbiol.">
        <title>The Global Catalogue of Microorganisms (GCM) 10K type strain sequencing project: providing services to taxonomists for standard genome sequencing and annotation.</title>
        <authorList>
            <consortium name="The Broad Institute Genomics Platform"/>
            <consortium name="The Broad Institute Genome Sequencing Center for Infectious Disease"/>
            <person name="Wu L."/>
            <person name="Ma J."/>
        </authorList>
    </citation>
    <scope>NUCLEOTIDE SEQUENCE [LARGE SCALE GENOMIC DNA]</scope>
    <source>
        <strain evidence="2">CGMCC 4.7357</strain>
    </source>
</reference>
<protein>
    <submittedName>
        <fullName evidence="1">T9SS type A sorting domain-containing protein</fullName>
    </submittedName>
</protein>
<dbReference type="EMBL" id="JBHSGO010000020">
    <property type="protein sequence ID" value="MFC4665246.1"/>
    <property type="molecule type" value="Genomic_DNA"/>
</dbReference>
<dbReference type="Proteomes" id="UP001596020">
    <property type="component" value="Unassembled WGS sequence"/>
</dbReference>
<accession>A0ABV9K5K4</accession>
<name>A0ABV9K5K4_9PORP</name>